<protein>
    <submittedName>
        <fullName evidence="1">Uncharacterized protein</fullName>
    </submittedName>
</protein>
<reference evidence="2" key="1">
    <citation type="submission" date="2013-03" db="EMBL/GenBank/DDBJ databases">
        <title>The Genome Sequence of Anopheles dirus WRAIR2.</title>
        <authorList>
            <consortium name="The Broad Institute Genomics Platform"/>
            <person name="Neafsey D.E."/>
            <person name="Walton C."/>
            <person name="Walker B."/>
            <person name="Young S.K."/>
            <person name="Zeng Q."/>
            <person name="Gargeya S."/>
            <person name="Fitzgerald M."/>
            <person name="Haas B."/>
            <person name="Abouelleil A."/>
            <person name="Allen A.W."/>
            <person name="Alvarado L."/>
            <person name="Arachchi H.M."/>
            <person name="Berlin A.M."/>
            <person name="Chapman S.B."/>
            <person name="Gainer-Dewar J."/>
            <person name="Goldberg J."/>
            <person name="Griggs A."/>
            <person name="Gujja S."/>
            <person name="Hansen M."/>
            <person name="Howarth C."/>
            <person name="Imamovic A."/>
            <person name="Ireland A."/>
            <person name="Larimer J."/>
            <person name="McCowan C."/>
            <person name="Murphy C."/>
            <person name="Pearson M."/>
            <person name="Poon T.W."/>
            <person name="Priest M."/>
            <person name="Roberts A."/>
            <person name="Saif S."/>
            <person name="Shea T."/>
            <person name="Sisk P."/>
            <person name="Sykes S."/>
            <person name="Wortman J."/>
            <person name="Nusbaum C."/>
            <person name="Birren B."/>
        </authorList>
    </citation>
    <scope>NUCLEOTIDE SEQUENCE [LARGE SCALE GENOMIC DNA]</scope>
    <source>
        <strain evidence="2">WRAIR2</strain>
    </source>
</reference>
<accession>A0A182NWJ7</accession>
<proteinExistence type="predicted"/>
<dbReference type="AlphaFoldDB" id="A0A182NWJ7"/>
<dbReference type="VEuPathDB" id="VectorBase:ADIR014266"/>
<keyword evidence="2" id="KW-1185">Reference proteome</keyword>
<evidence type="ECO:0000313" key="2">
    <source>
        <dbReference type="Proteomes" id="UP000075884"/>
    </source>
</evidence>
<evidence type="ECO:0000313" key="1">
    <source>
        <dbReference type="EnsemblMetazoa" id="ADIR014266-PA"/>
    </source>
</evidence>
<organism evidence="1 2">
    <name type="scientific">Anopheles dirus</name>
    <dbReference type="NCBI Taxonomy" id="7168"/>
    <lineage>
        <taxon>Eukaryota</taxon>
        <taxon>Metazoa</taxon>
        <taxon>Ecdysozoa</taxon>
        <taxon>Arthropoda</taxon>
        <taxon>Hexapoda</taxon>
        <taxon>Insecta</taxon>
        <taxon>Pterygota</taxon>
        <taxon>Neoptera</taxon>
        <taxon>Endopterygota</taxon>
        <taxon>Diptera</taxon>
        <taxon>Nematocera</taxon>
        <taxon>Culicoidea</taxon>
        <taxon>Culicidae</taxon>
        <taxon>Anophelinae</taxon>
        <taxon>Anopheles</taxon>
    </lineage>
</organism>
<sequence>RKRTTPVRICFCRIDPFGQLGTLRLHLPHSTRPCWLASSLPCQRVPWATFLVLFHSWICTENVFVLGKCHRLCKYSLQTLLPSIYRKRVCFAVIRAQTRLLRP</sequence>
<name>A0A182NWJ7_9DIPT</name>
<dbReference type="Proteomes" id="UP000075884">
    <property type="component" value="Unassembled WGS sequence"/>
</dbReference>
<dbReference type="EnsemblMetazoa" id="ADIR014266-RA">
    <property type="protein sequence ID" value="ADIR014266-PA"/>
    <property type="gene ID" value="ADIR014266"/>
</dbReference>
<reference evidence="1" key="2">
    <citation type="submission" date="2020-05" db="UniProtKB">
        <authorList>
            <consortium name="EnsemblMetazoa"/>
        </authorList>
    </citation>
    <scope>IDENTIFICATION</scope>
    <source>
        <strain evidence="1">WRAIR2</strain>
    </source>
</reference>